<protein>
    <submittedName>
        <fullName evidence="1">Uncharacterized protein</fullName>
    </submittedName>
</protein>
<name>A0A645HH47_9ZZZZ</name>
<accession>A0A645HH47</accession>
<evidence type="ECO:0000313" key="1">
    <source>
        <dbReference type="EMBL" id="MPN38365.1"/>
    </source>
</evidence>
<sequence length="90" mass="10821">MKYQFTYFYSDYAQHHCIGINIPEQMGINIQVILQQVFKFKDHGCEVMVGNYTSNYEREFNFIISSYEKDRLIMAEKIFQDVVKQKYGEQ</sequence>
<gene>
    <name evidence="1" type="ORF">SDC9_185889</name>
</gene>
<organism evidence="1">
    <name type="scientific">bioreactor metagenome</name>
    <dbReference type="NCBI Taxonomy" id="1076179"/>
    <lineage>
        <taxon>unclassified sequences</taxon>
        <taxon>metagenomes</taxon>
        <taxon>ecological metagenomes</taxon>
    </lineage>
</organism>
<proteinExistence type="predicted"/>
<comment type="caution">
    <text evidence="1">The sequence shown here is derived from an EMBL/GenBank/DDBJ whole genome shotgun (WGS) entry which is preliminary data.</text>
</comment>
<reference evidence="1" key="1">
    <citation type="submission" date="2019-08" db="EMBL/GenBank/DDBJ databases">
        <authorList>
            <person name="Kucharzyk K."/>
            <person name="Murdoch R.W."/>
            <person name="Higgins S."/>
            <person name="Loffler F."/>
        </authorList>
    </citation>
    <scope>NUCLEOTIDE SEQUENCE</scope>
</reference>
<dbReference type="EMBL" id="VSSQ01093546">
    <property type="protein sequence ID" value="MPN38365.1"/>
    <property type="molecule type" value="Genomic_DNA"/>
</dbReference>
<dbReference type="AlphaFoldDB" id="A0A645HH47"/>